<sequence length="349" mass="36336">MATSSTGLAHSLSGWRAKFAVLALVWGMSFVLIRVGAEVLTPVQLSLGRMLTGALPLLAVLLLRGGRLPTSPRLWGHLFVAALLLNTIPFTLFGYAGQLIPSALMGIVNASTPLFGVVFSILLLSDERPDRDRLLGLAIGFLGVLTVFGVWNSLEVSVMEDRDSLVGMLLVVGATACYGIGTPYLRRFVAGTSHGALELSALQLLLGSVPLLLIAPWAGGIPTDLTWRAALAVATLGALGTGFAYVLQYGIVRAAGATVATTVTYVVPVVAIGAGIVLMGETLSWNQPLGALVIILGAALCQGLLRSPRATRAGTRSPDHDARPRPTATAPEPPETPVGTRGPGTTPRP</sequence>
<feature type="transmembrane region" description="Helical" evidence="7">
    <location>
        <begin position="166"/>
        <end position="185"/>
    </location>
</feature>
<keyword evidence="5 7" id="KW-0472">Membrane</keyword>
<evidence type="ECO:0000256" key="5">
    <source>
        <dbReference type="ARBA" id="ARBA00023136"/>
    </source>
</evidence>
<feature type="transmembrane region" description="Helical" evidence="7">
    <location>
        <begin position="43"/>
        <end position="63"/>
    </location>
</feature>
<dbReference type="Pfam" id="PF00892">
    <property type="entry name" value="EamA"/>
    <property type="match status" value="2"/>
</dbReference>
<comment type="caution">
    <text evidence="9">The sequence shown here is derived from an EMBL/GenBank/DDBJ whole genome shotgun (WGS) entry which is preliminary data.</text>
</comment>
<feature type="transmembrane region" description="Helical" evidence="7">
    <location>
        <begin position="225"/>
        <end position="247"/>
    </location>
</feature>
<feature type="transmembrane region" description="Helical" evidence="7">
    <location>
        <begin position="259"/>
        <end position="279"/>
    </location>
</feature>
<reference evidence="9 10" key="1">
    <citation type="journal article" date="2019" name="Nat. Commun.">
        <title>The antimicrobial potential of Streptomyces from insect microbiomes.</title>
        <authorList>
            <person name="Chevrette M.G."/>
            <person name="Carlson C.M."/>
            <person name="Ortega H.E."/>
            <person name="Thomas C."/>
            <person name="Ananiev G.E."/>
            <person name="Barns K.J."/>
            <person name="Book A.J."/>
            <person name="Cagnazzo J."/>
            <person name="Carlos C."/>
            <person name="Flanigan W."/>
            <person name="Grubbs K.J."/>
            <person name="Horn H.A."/>
            <person name="Hoffmann F.M."/>
            <person name="Klassen J.L."/>
            <person name="Knack J.J."/>
            <person name="Lewin G.R."/>
            <person name="McDonald B.R."/>
            <person name="Muller L."/>
            <person name="Melo W.G.P."/>
            <person name="Pinto-Tomas A.A."/>
            <person name="Schmitz A."/>
            <person name="Wendt-Pienkowski E."/>
            <person name="Wildman S."/>
            <person name="Zhao M."/>
            <person name="Zhang F."/>
            <person name="Bugni T.S."/>
            <person name="Andes D.R."/>
            <person name="Pupo M.T."/>
            <person name="Currie C.R."/>
        </authorList>
    </citation>
    <scope>NUCLEOTIDE SEQUENCE [LARGE SCALE GENOMIC DNA]</scope>
    <source>
        <strain evidence="9 10">SID5840</strain>
    </source>
</reference>
<evidence type="ECO:0000256" key="2">
    <source>
        <dbReference type="ARBA" id="ARBA00007362"/>
    </source>
</evidence>
<feature type="domain" description="EamA" evidence="8">
    <location>
        <begin position="166"/>
        <end position="300"/>
    </location>
</feature>
<name>A0A7K2IWW6_9ACTN</name>
<evidence type="ECO:0000256" key="4">
    <source>
        <dbReference type="ARBA" id="ARBA00022989"/>
    </source>
</evidence>
<evidence type="ECO:0000256" key="7">
    <source>
        <dbReference type="SAM" id="Phobius"/>
    </source>
</evidence>
<feature type="transmembrane region" description="Helical" evidence="7">
    <location>
        <begin position="285"/>
        <end position="305"/>
    </location>
</feature>
<dbReference type="GO" id="GO:0016020">
    <property type="term" value="C:membrane"/>
    <property type="evidence" value="ECO:0007669"/>
    <property type="project" value="UniProtKB-SubCell"/>
</dbReference>
<feature type="transmembrane region" description="Helical" evidence="7">
    <location>
        <begin position="75"/>
        <end position="96"/>
    </location>
</feature>
<evidence type="ECO:0000256" key="1">
    <source>
        <dbReference type="ARBA" id="ARBA00004141"/>
    </source>
</evidence>
<evidence type="ECO:0000313" key="10">
    <source>
        <dbReference type="Proteomes" id="UP000467124"/>
    </source>
</evidence>
<dbReference type="EMBL" id="WWHY01000001">
    <property type="protein sequence ID" value="MYR34470.1"/>
    <property type="molecule type" value="Genomic_DNA"/>
</dbReference>
<dbReference type="SUPFAM" id="SSF103481">
    <property type="entry name" value="Multidrug resistance efflux transporter EmrE"/>
    <property type="match status" value="2"/>
</dbReference>
<dbReference type="InterPro" id="IPR000620">
    <property type="entry name" value="EamA_dom"/>
</dbReference>
<feature type="transmembrane region" description="Helical" evidence="7">
    <location>
        <begin position="197"/>
        <end position="219"/>
    </location>
</feature>
<accession>A0A7K2IWW6</accession>
<dbReference type="PANTHER" id="PTHR32322">
    <property type="entry name" value="INNER MEMBRANE TRANSPORTER"/>
    <property type="match status" value="1"/>
</dbReference>
<protein>
    <submittedName>
        <fullName evidence="9">EamA family transporter</fullName>
    </submittedName>
</protein>
<evidence type="ECO:0000256" key="3">
    <source>
        <dbReference type="ARBA" id="ARBA00022692"/>
    </source>
</evidence>
<organism evidence="9 10">
    <name type="scientific">Nocardiopsis alba</name>
    <dbReference type="NCBI Taxonomy" id="53437"/>
    <lineage>
        <taxon>Bacteria</taxon>
        <taxon>Bacillati</taxon>
        <taxon>Actinomycetota</taxon>
        <taxon>Actinomycetes</taxon>
        <taxon>Streptosporangiales</taxon>
        <taxon>Nocardiopsidaceae</taxon>
        <taxon>Nocardiopsis</taxon>
    </lineage>
</organism>
<dbReference type="AlphaFoldDB" id="A0A7K2IWW6"/>
<dbReference type="InterPro" id="IPR050638">
    <property type="entry name" value="AA-Vitamin_Transporters"/>
</dbReference>
<feature type="region of interest" description="Disordered" evidence="6">
    <location>
        <begin position="310"/>
        <end position="349"/>
    </location>
</feature>
<feature type="domain" description="EamA" evidence="8">
    <location>
        <begin position="21"/>
        <end position="148"/>
    </location>
</feature>
<evidence type="ECO:0000313" key="9">
    <source>
        <dbReference type="EMBL" id="MYR34470.1"/>
    </source>
</evidence>
<proteinExistence type="inferred from homology"/>
<comment type="similarity">
    <text evidence="2">Belongs to the EamA transporter family.</text>
</comment>
<gene>
    <name evidence="9" type="ORF">GTW20_20020</name>
</gene>
<dbReference type="InterPro" id="IPR037185">
    <property type="entry name" value="EmrE-like"/>
</dbReference>
<feature type="transmembrane region" description="Helical" evidence="7">
    <location>
        <begin position="19"/>
        <end position="37"/>
    </location>
</feature>
<feature type="compositionally biased region" description="Low complexity" evidence="6">
    <location>
        <begin position="337"/>
        <end position="349"/>
    </location>
</feature>
<feature type="transmembrane region" description="Helical" evidence="7">
    <location>
        <begin position="134"/>
        <end position="154"/>
    </location>
</feature>
<keyword evidence="3 7" id="KW-0812">Transmembrane</keyword>
<comment type="subcellular location">
    <subcellularLocation>
        <location evidence="1">Membrane</location>
        <topology evidence="1">Multi-pass membrane protein</topology>
    </subcellularLocation>
</comment>
<evidence type="ECO:0000259" key="8">
    <source>
        <dbReference type="Pfam" id="PF00892"/>
    </source>
</evidence>
<dbReference type="PANTHER" id="PTHR32322:SF9">
    <property type="entry name" value="AMINO-ACID METABOLITE EFFLUX PUMP-RELATED"/>
    <property type="match status" value="1"/>
</dbReference>
<dbReference type="RefSeq" id="WP_161111550.1">
    <property type="nucleotide sequence ID" value="NZ_WWHY01000001.1"/>
</dbReference>
<keyword evidence="4 7" id="KW-1133">Transmembrane helix</keyword>
<dbReference type="Proteomes" id="UP000467124">
    <property type="component" value="Unassembled WGS sequence"/>
</dbReference>
<evidence type="ECO:0000256" key="6">
    <source>
        <dbReference type="SAM" id="MobiDB-lite"/>
    </source>
</evidence>
<feature type="transmembrane region" description="Helical" evidence="7">
    <location>
        <begin position="102"/>
        <end position="122"/>
    </location>
</feature>